<evidence type="ECO:0000256" key="1">
    <source>
        <dbReference type="SAM" id="SignalP"/>
    </source>
</evidence>
<feature type="signal peptide" evidence="1">
    <location>
        <begin position="1"/>
        <end position="18"/>
    </location>
</feature>
<name>A0A2M4DGG5_ANODA</name>
<keyword evidence="1" id="KW-0732">Signal</keyword>
<protein>
    <submittedName>
        <fullName evidence="2">Putative secreted protein</fullName>
    </submittedName>
</protein>
<dbReference type="EMBL" id="GGFL01012448">
    <property type="protein sequence ID" value="MBW76626.1"/>
    <property type="molecule type" value="Transcribed_RNA"/>
</dbReference>
<feature type="chain" id="PRO_5014630357" evidence="1">
    <location>
        <begin position="19"/>
        <end position="308"/>
    </location>
</feature>
<reference evidence="2" key="1">
    <citation type="submission" date="2018-01" db="EMBL/GenBank/DDBJ databases">
        <title>An insight into the sialome of Amazonian anophelines.</title>
        <authorList>
            <person name="Ribeiro J.M."/>
            <person name="Scarpassa V."/>
            <person name="Calvo E."/>
        </authorList>
    </citation>
    <scope>NUCLEOTIDE SEQUENCE</scope>
</reference>
<evidence type="ECO:0000313" key="2">
    <source>
        <dbReference type="EMBL" id="MBW76626.1"/>
    </source>
</evidence>
<organism evidence="2">
    <name type="scientific">Anopheles darlingi</name>
    <name type="common">Mosquito</name>
    <dbReference type="NCBI Taxonomy" id="43151"/>
    <lineage>
        <taxon>Eukaryota</taxon>
        <taxon>Metazoa</taxon>
        <taxon>Ecdysozoa</taxon>
        <taxon>Arthropoda</taxon>
        <taxon>Hexapoda</taxon>
        <taxon>Insecta</taxon>
        <taxon>Pterygota</taxon>
        <taxon>Neoptera</taxon>
        <taxon>Endopterygota</taxon>
        <taxon>Diptera</taxon>
        <taxon>Nematocera</taxon>
        <taxon>Culicoidea</taxon>
        <taxon>Culicidae</taxon>
        <taxon>Anophelinae</taxon>
        <taxon>Anopheles</taxon>
    </lineage>
</organism>
<proteinExistence type="predicted"/>
<dbReference type="AlphaFoldDB" id="A0A2M4DGG5"/>
<sequence length="308" mass="34269">MAPTVAVFVVLFVGKLRCTLLNEGRHTLETILGGEGGMEVAPFELQSFVQRRLVGRVDRFLAQTNDQGREGGNLFTQLNRLRDQLVGRNHLADEPRPFRFLGRDHVTGQTHLHGLRFAHRASRTLGTTGTGDRTERNLRLAEPCLIAGVDNVTHHRQLAATAERVPVNGRNDRLLCLGHSRPVGQEVGVDALGVRVRLHFLDVGTGRERLLAARDHDRSDRIVRLVPIQCVANFGHQPIAQRIQCLRSVQRDKSHILLLARQFRLDEFVRFGSSAAVEPQQFGLLLLLLLGQLGDTGSEKACNVGHLM</sequence>
<accession>A0A2M4DGG5</accession>